<dbReference type="AlphaFoldDB" id="A0A7J5YJG9"/>
<keyword evidence="3" id="KW-1185">Reference proteome</keyword>
<feature type="compositionally biased region" description="Polar residues" evidence="1">
    <location>
        <begin position="14"/>
        <end position="26"/>
    </location>
</feature>
<sequence>MQHNRPARDPEQGGMSQLRQGASGSLNAPRHLVSAPSILCACVGYGDHSGNGGCQRRNIPRNTWTTTITVPKGVDAKYRYLKGFFLESKLISRKGDNRFY</sequence>
<dbReference type="SUPFAM" id="SSF49452">
    <property type="entry name" value="Starch-binding domain-like"/>
    <property type="match status" value="1"/>
</dbReference>
<dbReference type="EMBL" id="JAAKFY010000011">
    <property type="protein sequence ID" value="KAF3849642.1"/>
    <property type="molecule type" value="Genomic_DNA"/>
</dbReference>
<feature type="region of interest" description="Disordered" evidence="1">
    <location>
        <begin position="1"/>
        <end position="29"/>
    </location>
</feature>
<evidence type="ECO:0000313" key="2">
    <source>
        <dbReference type="EMBL" id="KAF3849642.1"/>
    </source>
</evidence>
<gene>
    <name evidence="2" type="ORF">F7725_019361</name>
</gene>
<dbReference type="GO" id="GO:0030246">
    <property type="term" value="F:carbohydrate binding"/>
    <property type="evidence" value="ECO:0007669"/>
    <property type="project" value="InterPro"/>
</dbReference>
<dbReference type="OrthoDB" id="1058301at2759"/>
<comment type="caution">
    <text evidence="2">The sequence shown here is derived from an EMBL/GenBank/DDBJ whole genome shotgun (WGS) entry which is preliminary data.</text>
</comment>
<name>A0A7J5YJG9_DISMA</name>
<dbReference type="InterPro" id="IPR013784">
    <property type="entry name" value="Carb-bd-like_fold"/>
</dbReference>
<evidence type="ECO:0000313" key="3">
    <source>
        <dbReference type="Proteomes" id="UP000518266"/>
    </source>
</evidence>
<accession>A0A7J5YJG9</accession>
<evidence type="ECO:0000256" key="1">
    <source>
        <dbReference type="SAM" id="MobiDB-lite"/>
    </source>
</evidence>
<proteinExistence type="predicted"/>
<reference evidence="2 3" key="1">
    <citation type="submission" date="2020-03" db="EMBL/GenBank/DDBJ databases">
        <title>Dissostichus mawsoni Genome sequencing and assembly.</title>
        <authorList>
            <person name="Park H."/>
        </authorList>
    </citation>
    <scope>NUCLEOTIDE SEQUENCE [LARGE SCALE GENOMIC DNA]</scope>
    <source>
        <strain evidence="2">DM0001</strain>
        <tissue evidence="2">Muscle</tissue>
    </source>
</reference>
<organism evidence="2 3">
    <name type="scientific">Dissostichus mawsoni</name>
    <name type="common">Antarctic cod</name>
    <dbReference type="NCBI Taxonomy" id="36200"/>
    <lineage>
        <taxon>Eukaryota</taxon>
        <taxon>Metazoa</taxon>
        <taxon>Chordata</taxon>
        <taxon>Craniata</taxon>
        <taxon>Vertebrata</taxon>
        <taxon>Euteleostomi</taxon>
        <taxon>Actinopterygii</taxon>
        <taxon>Neopterygii</taxon>
        <taxon>Teleostei</taxon>
        <taxon>Neoteleostei</taxon>
        <taxon>Acanthomorphata</taxon>
        <taxon>Eupercaria</taxon>
        <taxon>Perciformes</taxon>
        <taxon>Notothenioidei</taxon>
        <taxon>Nototheniidae</taxon>
        <taxon>Dissostichus</taxon>
    </lineage>
</organism>
<dbReference type="Proteomes" id="UP000518266">
    <property type="component" value="Unassembled WGS sequence"/>
</dbReference>
<protein>
    <submittedName>
        <fullName evidence="2">Uncharacterized protein</fullName>
    </submittedName>
</protein>
<feature type="compositionally biased region" description="Basic and acidic residues" evidence="1">
    <location>
        <begin position="1"/>
        <end position="11"/>
    </location>
</feature>